<dbReference type="GO" id="GO:0016989">
    <property type="term" value="F:sigma factor antagonist activity"/>
    <property type="evidence" value="ECO:0007669"/>
    <property type="project" value="TreeGrafter"/>
</dbReference>
<dbReference type="RefSeq" id="WP_185272246.1">
    <property type="nucleotide sequence ID" value="NZ_CP055156.1"/>
</dbReference>
<evidence type="ECO:0000313" key="5">
    <source>
        <dbReference type="Proteomes" id="UP000515237"/>
    </source>
</evidence>
<keyword evidence="1" id="KW-0812">Transmembrane</keyword>
<sequence>MKFSEYKLKDFIQDESFKNWVNKTNPDDILQWEAWLGSNPHKRSLANEAAAIIRGINFKKNQVSRQMIDAGWLRVTQQIAYNQNMGNSTPEETRQPFFTRQMVAVWAGLLLATIIGVIYYKTTGKLQYKTGYGETTTIVLPDKSTVVLNSNSKLTLTDNWSISKDREVWLEGEAFFSVQKKPGQGNARFIVHTDDMEVKVLGTKFNVNNRKSRTKVVLNSGKVALSAQELAPGKSTLMQPGELAELRADNKEFVKKKVNPLIYSSWIHKKLLFDDTSIRDIATLLENNYGFQVEVNDSTLMDRRLTGEVYVEDVETLLKALSKSFQLDIAHQGNTLILKGK</sequence>
<gene>
    <name evidence="4" type="ORF">HUW51_01525</name>
</gene>
<dbReference type="InterPro" id="IPR012373">
    <property type="entry name" value="Ferrdict_sens_TM"/>
</dbReference>
<feature type="transmembrane region" description="Helical" evidence="1">
    <location>
        <begin position="103"/>
        <end position="120"/>
    </location>
</feature>
<keyword evidence="1" id="KW-0472">Membrane</keyword>
<evidence type="ECO:0000313" key="4">
    <source>
        <dbReference type="EMBL" id="QNF31472.1"/>
    </source>
</evidence>
<protein>
    <submittedName>
        <fullName evidence="4">FecR domain-containing protein</fullName>
    </submittedName>
</protein>
<dbReference type="InterPro" id="IPR006860">
    <property type="entry name" value="FecR"/>
</dbReference>
<dbReference type="PANTHER" id="PTHR30273:SF2">
    <property type="entry name" value="PROTEIN FECR"/>
    <property type="match status" value="1"/>
</dbReference>
<name>A0A7G7G2T8_9BACT</name>
<evidence type="ECO:0000259" key="3">
    <source>
        <dbReference type="Pfam" id="PF16344"/>
    </source>
</evidence>
<dbReference type="Pfam" id="PF04773">
    <property type="entry name" value="FecR"/>
    <property type="match status" value="1"/>
</dbReference>
<evidence type="ECO:0000259" key="2">
    <source>
        <dbReference type="Pfam" id="PF04773"/>
    </source>
</evidence>
<organism evidence="4 5">
    <name type="scientific">Adhaeribacter swui</name>
    <dbReference type="NCBI Taxonomy" id="2086471"/>
    <lineage>
        <taxon>Bacteria</taxon>
        <taxon>Pseudomonadati</taxon>
        <taxon>Bacteroidota</taxon>
        <taxon>Cytophagia</taxon>
        <taxon>Cytophagales</taxon>
        <taxon>Hymenobacteraceae</taxon>
        <taxon>Adhaeribacter</taxon>
    </lineage>
</organism>
<dbReference type="AlphaFoldDB" id="A0A7G7G2T8"/>
<dbReference type="Gene3D" id="2.60.120.1440">
    <property type="match status" value="1"/>
</dbReference>
<feature type="domain" description="Protein FecR C-terminal" evidence="3">
    <location>
        <begin position="270"/>
        <end position="337"/>
    </location>
</feature>
<proteinExistence type="predicted"/>
<dbReference type="InterPro" id="IPR032508">
    <property type="entry name" value="FecR_C"/>
</dbReference>
<reference evidence="4 5" key="1">
    <citation type="journal article" date="2018" name="Int. J. Syst. Evol. Microbiol.">
        <title>Adhaeribacter swui sp. nov., isolated from wet mud.</title>
        <authorList>
            <person name="Kim D.U."/>
            <person name="Kim K.W."/>
            <person name="Kang M.S."/>
            <person name="Kim J.Y."/>
            <person name="Jang J.H."/>
            <person name="Kim M.K."/>
        </authorList>
    </citation>
    <scope>NUCLEOTIDE SEQUENCE [LARGE SCALE GENOMIC DNA]</scope>
    <source>
        <strain evidence="4 5">KCTC 52873</strain>
    </source>
</reference>
<dbReference type="PIRSF" id="PIRSF018266">
    <property type="entry name" value="FecR"/>
    <property type="match status" value="1"/>
</dbReference>
<dbReference type="Gene3D" id="3.55.50.30">
    <property type="match status" value="1"/>
</dbReference>
<keyword evidence="1" id="KW-1133">Transmembrane helix</keyword>
<accession>A0A7G7G2T8</accession>
<keyword evidence="5" id="KW-1185">Reference proteome</keyword>
<dbReference type="PANTHER" id="PTHR30273">
    <property type="entry name" value="PERIPLASMIC SIGNAL SENSOR AND SIGMA FACTOR ACTIVATOR FECR-RELATED"/>
    <property type="match status" value="1"/>
</dbReference>
<dbReference type="KEGG" id="aswu:HUW51_01525"/>
<feature type="domain" description="FecR protein" evidence="2">
    <location>
        <begin position="128"/>
        <end position="223"/>
    </location>
</feature>
<dbReference type="Proteomes" id="UP000515237">
    <property type="component" value="Chromosome"/>
</dbReference>
<dbReference type="EMBL" id="CP055156">
    <property type="protein sequence ID" value="QNF31472.1"/>
    <property type="molecule type" value="Genomic_DNA"/>
</dbReference>
<dbReference type="Pfam" id="PF16344">
    <property type="entry name" value="FecR_C"/>
    <property type="match status" value="1"/>
</dbReference>
<evidence type="ECO:0000256" key="1">
    <source>
        <dbReference type="SAM" id="Phobius"/>
    </source>
</evidence>